<dbReference type="EMBL" id="QLQD01000074">
    <property type="protein sequence ID" value="RLU55499.1"/>
    <property type="molecule type" value="Genomic_DNA"/>
</dbReference>
<accession>A0A3L8GEP6</accession>
<dbReference type="Proteomes" id="UP000269148">
    <property type="component" value="Unassembled WGS sequence"/>
</dbReference>
<gene>
    <name evidence="2" type="ORF">DIY07_08080</name>
</gene>
<proteinExistence type="predicted"/>
<feature type="domain" description="PepSY" evidence="1">
    <location>
        <begin position="39"/>
        <end position="100"/>
    </location>
</feature>
<organism evidence="2 3">
    <name type="scientific">Streptococcus iniae</name>
    <name type="common">Streptococcus shiloi</name>
    <dbReference type="NCBI Taxonomy" id="1346"/>
    <lineage>
        <taxon>Bacteria</taxon>
        <taxon>Bacillati</taxon>
        <taxon>Bacillota</taxon>
        <taxon>Bacilli</taxon>
        <taxon>Lactobacillales</taxon>
        <taxon>Streptococcaceae</taxon>
        <taxon>Streptococcus</taxon>
    </lineage>
</organism>
<name>A0A3L8GEP6_STRIN</name>
<dbReference type="OrthoDB" id="9780101at2"/>
<sequence>MLLTGLSVLALAACDMDKDDDHVQQSNSQKVTTHTKKAAITEEKAKAIALKDAGFAEGDVKNLTIKLETEDGQEVYDIEFDKDSKEYSYSIDSQNGDIVEKSSDNHND</sequence>
<protein>
    <recommendedName>
        <fullName evidence="1">PepSY domain-containing protein</fullName>
    </recommendedName>
</protein>
<dbReference type="STRING" id="1346.BMF34_07970"/>
<evidence type="ECO:0000313" key="3">
    <source>
        <dbReference type="Proteomes" id="UP000269148"/>
    </source>
</evidence>
<dbReference type="InterPro" id="IPR025711">
    <property type="entry name" value="PepSY"/>
</dbReference>
<reference evidence="2 3" key="1">
    <citation type="submission" date="2018-06" db="EMBL/GenBank/DDBJ databases">
        <title>Mutators as drivers of adaptation in pathogenic bacteria and a risk factor for host jumps and vaccine escape.</title>
        <authorList>
            <person name="Barnes A.C."/>
            <person name="Silayeva O."/>
        </authorList>
    </citation>
    <scope>NUCLEOTIDE SEQUENCE [LARGE SCALE GENOMIC DNA]</scope>
    <source>
        <strain evidence="2 3">QMA0445</strain>
    </source>
</reference>
<evidence type="ECO:0000313" key="2">
    <source>
        <dbReference type="EMBL" id="RLU55499.1"/>
    </source>
</evidence>
<dbReference type="Gene3D" id="3.10.450.40">
    <property type="match status" value="1"/>
</dbReference>
<dbReference type="AlphaFoldDB" id="A0A3L8GEP6"/>
<comment type="caution">
    <text evidence="2">The sequence shown here is derived from an EMBL/GenBank/DDBJ whole genome shotgun (WGS) entry which is preliminary data.</text>
</comment>
<evidence type="ECO:0000259" key="1">
    <source>
        <dbReference type="Pfam" id="PF03413"/>
    </source>
</evidence>
<dbReference type="Pfam" id="PF03413">
    <property type="entry name" value="PepSY"/>
    <property type="match status" value="1"/>
</dbReference>